<evidence type="ECO:0000256" key="1">
    <source>
        <dbReference type="SAM" id="SignalP"/>
    </source>
</evidence>
<keyword evidence="3" id="KW-1185">Reference proteome</keyword>
<name>A0AAD9NM16_RIDPI</name>
<dbReference type="Proteomes" id="UP001209878">
    <property type="component" value="Unassembled WGS sequence"/>
</dbReference>
<protein>
    <recommendedName>
        <fullName evidence="4">Secreted protein</fullName>
    </recommendedName>
</protein>
<sequence>MRAGMSSRHSTGMFLSPVLRLLLFLSTVFSSWPNSSPSLYRTCRVRCACACCVNSTGQRRNASRMPKARKKLSQRRMINHSSSDSLPSRRFTMLLNLYSVSVIYGFVLINHACLRECMV</sequence>
<comment type="caution">
    <text evidence="2">The sequence shown here is derived from an EMBL/GenBank/DDBJ whole genome shotgun (WGS) entry which is preliminary data.</text>
</comment>
<keyword evidence="1" id="KW-0732">Signal</keyword>
<evidence type="ECO:0008006" key="4">
    <source>
        <dbReference type="Google" id="ProtNLM"/>
    </source>
</evidence>
<feature type="chain" id="PRO_5042042472" description="Secreted protein" evidence="1">
    <location>
        <begin position="31"/>
        <end position="119"/>
    </location>
</feature>
<proteinExistence type="predicted"/>
<evidence type="ECO:0000313" key="3">
    <source>
        <dbReference type="Proteomes" id="UP001209878"/>
    </source>
</evidence>
<gene>
    <name evidence="2" type="ORF">NP493_989g01026</name>
</gene>
<dbReference type="EMBL" id="JAODUO010000988">
    <property type="protein sequence ID" value="KAK2172149.1"/>
    <property type="molecule type" value="Genomic_DNA"/>
</dbReference>
<accession>A0AAD9NM16</accession>
<dbReference type="AlphaFoldDB" id="A0AAD9NM16"/>
<feature type="signal peptide" evidence="1">
    <location>
        <begin position="1"/>
        <end position="30"/>
    </location>
</feature>
<organism evidence="2 3">
    <name type="scientific">Ridgeia piscesae</name>
    <name type="common">Tubeworm</name>
    <dbReference type="NCBI Taxonomy" id="27915"/>
    <lineage>
        <taxon>Eukaryota</taxon>
        <taxon>Metazoa</taxon>
        <taxon>Spiralia</taxon>
        <taxon>Lophotrochozoa</taxon>
        <taxon>Annelida</taxon>
        <taxon>Polychaeta</taxon>
        <taxon>Sedentaria</taxon>
        <taxon>Canalipalpata</taxon>
        <taxon>Sabellida</taxon>
        <taxon>Siboglinidae</taxon>
        <taxon>Ridgeia</taxon>
    </lineage>
</organism>
<reference evidence="2" key="1">
    <citation type="journal article" date="2023" name="Mol. Biol. Evol.">
        <title>Third-Generation Sequencing Reveals the Adaptive Role of the Epigenome in Three Deep-Sea Polychaetes.</title>
        <authorList>
            <person name="Perez M."/>
            <person name="Aroh O."/>
            <person name="Sun Y."/>
            <person name="Lan Y."/>
            <person name="Juniper S.K."/>
            <person name="Young C.R."/>
            <person name="Angers B."/>
            <person name="Qian P.Y."/>
        </authorList>
    </citation>
    <scope>NUCLEOTIDE SEQUENCE</scope>
    <source>
        <strain evidence="2">R07B-5</strain>
    </source>
</reference>
<evidence type="ECO:0000313" key="2">
    <source>
        <dbReference type="EMBL" id="KAK2172149.1"/>
    </source>
</evidence>